<dbReference type="AlphaFoldDB" id="A0A559MAD8"/>
<dbReference type="InterPro" id="IPR011333">
    <property type="entry name" value="SKP1/BTB/POZ_sf"/>
</dbReference>
<sequence>MAKHPNTPSKSALPQDDEEGPRKRHRANAPDFSQADEVVTFLVGPETKNRKPKKFIVHKEIACYHSPVLNAAFKSGFIEGRTQTYKLDDVSEGVFKLLVQWLYSQKLTVQYFDREKDPADSSLQGKNLAALYVLADRLAMPSLQNLVLETIEDISVKSDTIPNTCLHYVYENTSKGSQLRRFFVAMNGKHVLAGFGTLAYEARTQLGDL</sequence>
<dbReference type="PROSITE" id="PS50097">
    <property type="entry name" value="BTB"/>
    <property type="match status" value="1"/>
</dbReference>
<accession>A0A559MAD8</accession>
<reference evidence="3 4" key="1">
    <citation type="submission" date="2018-05" db="EMBL/GenBank/DDBJ databases">
        <title>Genome sequencing and assembly of the regulated plant pathogen Lachnellula willkommii and related sister species for the development of diagnostic species identification markers.</title>
        <authorList>
            <person name="Giroux E."/>
            <person name="Bilodeau G."/>
        </authorList>
    </citation>
    <scope>NUCLEOTIDE SEQUENCE [LARGE SCALE GENOMIC DNA]</scope>
    <source>
        <strain evidence="3 4">CBS 172.35</strain>
    </source>
</reference>
<keyword evidence="4" id="KW-1185">Reference proteome</keyword>
<evidence type="ECO:0000259" key="2">
    <source>
        <dbReference type="PROSITE" id="PS50097"/>
    </source>
</evidence>
<feature type="region of interest" description="Disordered" evidence="1">
    <location>
        <begin position="1"/>
        <end position="31"/>
    </location>
</feature>
<protein>
    <recommendedName>
        <fullName evidence="2">BTB domain-containing protein</fullName>
    </recommendedName>
</protein>
<gene>
    <name evidence="3" type="ORF">LAWI1_G004842</name>
</gene>
<dbReference type="PANTHER" id="PTHR47843:SF2">
    <property type="entry name" value="BTB DOMAIN-CONTAINING PROTEIN"/>
    <property type="match status" value="1"/>
</dbReference>
<dbReference type="Proteomes" id="UP000315522">
    <property type="component" value="Unassembled WGS sequence"/>
</dbReference>
<dbReference type="Gene3D" id="3.30.710.10">
    <property type="entry name" value="Potassium Channel Kv1.1, Chain A"/>
    <property type="match status" value="1"/>
</dbReference>
<dbReference type="SUPFAM" id="SSF54695">
    <property type="entry name" value="POZ domain"/>
    <property type="match status" value="1"/>
</dbReference>
<feature type="compositionally biased region" description="Polar residues" evidence="1">
    <location>
        <begin position="1"/>
        <end position="12"/>
    </location>
</feature>
<dbReference type="CDD" id="cd18186">
    <property type="entry name" value="BTB_POZ_ZBTB_KLHL-like"/>
    <property type="match status" value="1"/>
</dbReference>
<dbReference type="InterPro" id="IPR000210">
    <property type="entry name" value="BTB/POZ_dom"/>
</dbReference>
<proteinExistence type="predicted"/>
<dbReference type="EMBL" id="QGML01001045">
    <property type="protein sequence ID" value="TVY89926.1"/>
    <property type="molecule type" value="Genomic_DNA"/>
</dbReference>
<comment type="caution">
    <text evidence="3">The sequence shown here is derived from an EMBL/GenBank/DDBJ whole genome shotgun (WGS) entry which is preliminary data.</text>
</comment>
<feature type="domain" description="BTB" evidence="2">
    <location>
        <begin position="37"/>
        <end position="111"/>
    </location>
</feature>
<evidence type="ECO:0000256" key="1">
    <source>
        <dbReference type="SAM" id="MobiDB-lite"/>
    </source>
</evidence>
<organism evidence="3 4">
    <name type="scientific">Lachnellula willkommii</name>
    <dbReference type="NCBI Taxonomy" id="215461"/>
    <lineage>
        <taxon>Eukaryota</taxon>
        <taxon>Fungi</taxon>
        <taxon>Dikarya</taxon>
        <taxon>Ascomycota</taxon>
        <taxon>Pezizomycotina</taxon>
        <taxon>Leotiomycetes</taxon>
        <taxon>Helotiales</taxon>
        <taxon>Lachnaceae</taxon>
        <taxon>Lachnellula</taxon>
    </lineage>
</organism>
<evidence type="ECO:0000313" key="4">
    <source>
        <dbReference type="Proteomes" id="UP000315522"/>
    </source>
</evidence>
<evidence type="ECO:0000313" key="3">
    <source>
        <dbReference type="EMBL" id="TVY89926.1"/>
    </source>
</evidence>
<dbReference type="SMART" id="SM00225">
    <property type="entry name" value="BTB"/>
    <property type="match status" value="1"/>
</dbReference>
<dbReference type="Pfam" id="PF00651">
    <property type="entry name" value="BTB"/>
    <property type="match status" value="1"/>
</dbReference>
<dbReference type="PANTHER" id="PTHR47843">
    <property type="entry name" value="BTB DOMAIN-CONTAINING PROTEIN-RELATED"/>
    <property type="match status" value="1"/>
</dbReference>
<name>A0A559MAD8_9HELO</name>